<dbReference type="InterPro" id="IPR009665">
    <property type="entry name" value="YyaC"/>
</dbReference>
<dbReference type="InterPro" id="IPR023430">
    <property type="entry name" value="Pept_HybD-like_dom_sf"/>
</dbReference>
<comment type="caution">
    <text evidence="1">The sequence shown here is derived from an EMBL/GenBank/DDBJ whole genome shotgun (WGS) entry which is preliminary data.</text>
</comment>
<dbReference type="Pfam" id="PF06866">
    <property type="entry name" value="DUF1256"/>
    <property type="match status" value="1"/>
</dbReference>
<accession>A0A4V1K1T4</accession>
<evidence type="ECO:0000313" key="2">
    <source>
        <dbReference type="Proteomes" id="UP000289166"/>
    </source>
</evidence>
<dbReference type="OrthoDB" id="9815953at2"/>
<dbReference type="Proteomes" id="UP000289166">
    <property type="component" value="Unassembled WGS sequence"/>
</dbReference>
<dbReference type="AlphaFoldDB" id="A0A4V1K1T4"/>
<dbReference type="GO" id="GO:0006508">
    <property type="term" value="P:proteolysis"/>
    <property type="evidence" value="ECO:0007669"/>
    <property type="project" value="UniProtKB-KW"/>
</dbReference>
<reference evidence="2" key="1">
    <citation type="submission" date="2018-11" db="EMBL/GenBank/DDBJ databases">
        <title>Genome sequencing of a novel mesophilic and cellulolytic organism within the genus Hungateiclostridium.</title>
        <authorList>
            <person name="Rettenmaier R."/>
            <person name="Liebl W."/>
            <person name="Zverlov V."/>
        </authorList>
    </citation>
    <scope>NUCLEOTIDE SEQUENCE [LARGE SCALE GENOMIC DNA]</scope>
    <source>
        <strain evidence="2">N2K1</strain>
    </source>
</reference>
<sequence length="196" mass="21616">MLKSKKIYFSTHEKMCQYRLNREMYDLVKSLDKQYKRIAVVGIGTDRSTGDSYGPLVGYMLSKSQIYDFDVYGTIIEPVHALNLKETMDKIDTSNTLVIAVDASIGRIDHIGHIGLCNEPIKPGSGVGKDLPPVGDISLSGIVAFGGIAPHVMLQNTSLGLVYKMAEITSNAIKYVLYKQQLEPQRNAKLNTFATA</sequence>
<dbReference type="RefSeq" id="WP_069196083.1">
    <property type="nucleotide sequence ID" value="NZ_RLII01000030.1"/>
</dbReference>
<keyword evidence="1" id="KW-0645">Protease</keyword>
<dbReference type="NCBIfam" id="TIGR02841">
    <property type="entry name" value="spore_YyaC"/>
    <property type="match status" value="1"/>
</dbReference>
<dbReference type="GO" id="GO:0008233">
    <property type="term" value="F:peptidase activity"/>
    <property type="evidence" value="ECO:0007669"/>
    <property type="project" value="UniProtKB-KW"/>
</dbReference>
<name>A0A4V1K1T4_9FIRM</name>
<protein>
    <submittedName>
        <fullName evidence="1">Spore protease YyaC</fullName>
    </submittedName>
</protein>
<organism evidence="1 2">
    <name type="scientific">Acetivibrio mesophilus</name>
    <dbReference type="NCBI Taxonomy" id="2487273"/>
    <lineage>
        <taxon>Bacteria</taxon>
        <taxon>Bacillati</taxon>
        <taxon>Bacillota</taxon>
        <taxon>Clostridia</taxon>
        <taxon>Eubacteriales</taxon>
        <taxon>Oscillospiraceae</taxon>
        <taxon>Acetivibrio</taxon>
    </lineage>
</organism>
<proteinExistence type="predicted"/>
<gene>
    <name evidence="1" type="primary">yyaC</name>
    <name evidence="1" type="ORF">EFD62_15100</name>
</gene>
<keyword evidence="1" id="KW-0378">Hydrolase</keyword>
<dbReference type="SUPFAM" id="SSF53163">
    <property type="entry name" value="HybD-like"/>
    <property type="match status" value="1"/>
</dbReference>
<evidence type="ECO:0000313" key="1">
    <source>
        <dbReference type="EMBL" id="RXE57899.1"/>
    </source>
</evidence>
<keyword evidence="2" id="KW-1185">Reference proteome</keyword>
<dbReference type="EMBL" id="RLII01000030">
    <property type="protein sequence ID" value="RXE57899.1"/>
    <property type="molecule type" value="Genomic_DNA"/>
</dbReference>